<reference evidence="2" key="1">
    <citation type="journal article" date="2019" name="PLoS Negl. Trop. Dis.">
        <title>Revisiting the worldwide diversity of Leptospira species in the environment.</title>
        <authorList>
            <person name="Vincent A.T."/>
            <person name="Schiettekatte O."/>
            <person name="Bourhy P."/>
            <person name="Veyrier F.J."/>
            <person name="Picardeau M."/>
        </authorList>
    </citation>
    <scope>NUCLEOTIDE SEQUENCE [LARGE SCALE GENOMIC DNA]</scope>
    <source>
        <strain evidence="2">201702407</strain>
    </source>
</reference>
<dbReference type="EMBL" id="RQGT01000066">
    <property type="protein sequence ID" value="TGM16928.1"/>
    <property type="molecule type" value="Genomic_DNA"/>
</dbReference>
<accession>A0ABY2N4S2</accession>
<organism evidence="1 2">
    <name type="scientific">Leptospira stimsonii</name>
    <dbReference type="NCBI Taxonomy" id="2202203"/>
    <lineage>
        <taxon>Bacteria</taxon>
        <taxon>Pseudomonadati</taxon>
        <taxon>Spirochaetota</taxon>
        <taxon>Spirochaetia</taxon>
        <taxon>Leptospirales</taxon>
        <taxon>Leptospiraceae</taxon>
        <taxon>Leptospira</taxon>
    </lineage>
</organism>
<keyword evidence="2" id="KW-1185">Reference proteome</keyword>
<sequence length="510" mass="59407">MSEEDVSGNINGIDIVVFDPKVKWNENVFIGYCKKYNRLDLLRRISSLSKDLSGSKKPIIYVDEIPCSLYLLNRFCLFAIKHSSDTSTLTINKNDFKLCLRMLFSSAEVEVSALTDEPKEIINIISFQQRTVAESILHCISRIIYIYLELWKQIPEANGINVLDEIEDIIGIPYDNAIVFSYMSWGNSESYFYELSENHLKEISDKLKINFRKDSHRKFLNWCSAKYEFYKNYSGLIDPIVKHPVFDTDTTPVGQSEKVFIVLSANHLIEKVTINLYYELIDRFNAGDGENSFKVAYGYVFQAYVGNLLKYHLKSWKIDPETKYSTKNLLTVDWIICKDEKIILIEVKQSSIFLNSKITGSLESIKNDISKTIAKGIKQLKRTEDDIKSGKYPELNKYKGKTDFIKLIVVGDTFFNVNSIVKDLLFEENQGPLDGFHIIGIEEFEKFLEFQKGPESIFEIIRFKELNEEYRNVDFDVYIRKIYSDKLKDYRSSFLYEIHERFFDGIIPQD</sequence>
<evidence type="ECO:0008006" key="3">
    <source>
        <dbReference type="Google" id="ProtNLM"/>
    </source>
</evidence>
<proteinExistence type="predicted"/>
<dbReference type="RefSeq" id="WP_135684743.1">
    <property type="nucleotide sequence ID" value="NZ_RQEQ01000013.1"/>
</dbReference>
<dbReference type="Proteomes" id="UP000297422">
    <property type="component" value="Unassembled WGS sequence"/>
</dbReference>
<gene>
    <name evidence="1" type="ORF">EHQ90_08500</name>
</gene>
<evidence type="ECO:0000313" key="2">
    <source>
        <dbReference type="Proteomes" id="UP000297422"/>
    </source>
</evidence>
<protein>
    <recommendedName>
        <fullName evidence="3">NERD domain-containing protein</fullName>
    </recommendedName>
</protein>
<evidence type="ECO:0000313" key="1">
    <source>
        <dbReference type="EMBL" id="TGM16928.1"/>
    </source>
</evidence>
<comment type="caution">
    <text evidence="1">The sequence shown here is derived from an EMBL/GenBank/DDBJ whole genome shotgun (WGS) entry which is preliminary data.</text>
</comment>
<name>A0ABY2N4S2_9LEPT</name>